<sequence>MSANNCFKIEHVSKEDLIIWFRRTVSPKFNAIEDLWSGSDLCLGMEILFPGSVDLRNIKIDRLTENDRRHNFTYLQTVFEKNGVEKEIPVEDILKGNFKSCYQFGQWFRSFFLENYQGQPYDINQIRASCKKKKFKKRATKSQNREHSQDTKDFSETNAQSPVDKNKEETSKSGNHRDNESVHKNAMIQPPKIFVKSKNLAVNNTFRVQNVSKEDLIIWFRRAIAPKLSSIGELGTGVDFCVGIGILFPGSIAFEDIKFSPVTDTDKRQNFKCLQAAFKNFAVDKDIPVENLIKGTFKGNFFFGKWFKAFFHANYKGQTYDLCRLRGLGNNNYNKNNRKSHCYEKCERENSGQGDACRRNSESGVEAMAKHVECHRRCKLILEKESQTDLDYEADMSDKDRESDNNKIEKLSEKLQRIETICRNNPDEGICLMIWKVLAEA</sequence>
<dbReference type="RefSeq" id="XP_036356937.1">
    <property type="nucleotide sequence ID" value="XM_036501044.1"/>
</dbReference>
<dbReference type="InterPro" id="IPR036872">
    <property type="entry name" value="CH_dom_sf"/>
</dbReference>
<dbReference type="PANTHER" id="PTHR10623">
    <property type="entry name" value="MICROTUBULE-ASSOCIATED PROTEIN RP/EB FAMILY MEMBER"/>
    <property type="match status" value="1"/>
</dbReference>
<dbReference type="PROSITE" id="PS50021">
    <property type="entry name" value="CH"/>
    <property type="match status" value="1"/>
</dbReference>
<gene>
    <name evidence="2" type="primary">LOC118762471</name>
</gene>
<keyword evidence="1" id="KW-1185">Reference proteome</keyword>
<dbReference type="AlphaFoldDB" id="A0A7E6EQ72"/>
<organism evidence="1 2">
    <name type="scientific">Octopus sinensis</name>
    <name type="common">East Asian common octopus</name>
    <dbReference type="NCBI Taxonomy" id="2607531"/>
    <lineage>
        <taxon>Eukaryota</taxon>
        <taxon>Metazoa</taxon>
        <taxon>Spiralia</taxon>
        <taxon>Lophotrochozoa</taxon>
        <taxon>Mollusca</taxon>
        <taxon>Cephalopoda</taxon>
        <taxon>Coleoidea</taxon>
        <taxon>Octopodiformes</taxon>
        <taxon>Octopoda</taxon>
        <taxon>Incirrata</taxon>
        <taxon>Octopodidae</taxon>
        <taxon>Octopus</taxon>
    </lineage>
</organism>
<dbReference type="KEGG" id="osn:118762471"/>
<proteinExistence type="predicted"/>
<name>A0A7E6EQ72_9MOLL</name>
<dbReference type="GO" id="GO:0008017">
    <property type="term" value="F:microtubule binding"/>
    <property type="evidence" value="ECO:0007669"/>
    <property type="project" value="InterPro"/>
</dbReference>
<dbReference type="InterPro" id="IPR001715">
    <property type="entry name" value="CH_dom"/>
</dbReference>
<evidence type="ECO:0000313" key="1">
    <source>
        <dbReference type="Proteomes" id="UP000515154"/>
    </source>
</evidence>
<accession>A0A7E6EQ72</accession>
<protein>
    <submittedName>
        <fullName evidence="2">Microtubule-associated protein RP/EB family member 2-like</fullName>
    </submittedName>
</protein>
<reference evidence="2" key="1">
    <citation type="submission" date="2025-08" db="UniProtKB">
        <authorList>
            <consortium name="RefSeq"/>
        </authorList>
    </citation>
    <scope>IDENTIFICATION</scope>
</reference>
<dbReference type="SUPFAM" id="SSF47576">
    <property type="entry name" value="Calponin-homology domain, CH-domain"/>
    <property type="match status" value="2"/>
</dbReference>
<dbReference type="Gene3D" id="1.10.418.10">
    <property type="entry name" value="Calponin-like domain"/>
    <property type="match status" value="2"/>
</dbReference>
<evidence type="ECO:0000313" key="2">
    <source>
        <dbReference type="RefSeq" id="XP_036356937.1"/>
    </source>
</evidence>
<dbReference type="InterPro" id="IPR027328">
    <property type="entry name" value="MAPRE"/>
</dbReference>
<dbReference type="Proteomes" id="UP000515154">
    <property type="component" value="Linkage group LG3"/>
</dbReference>
<dbReference type="Pfam" id="PF00307">
    <property type="entry name" value="CH"/>
    <property type="match status" value="1"/>
</dbReference>